<dbReference type="AlphaFoldDB" id="A0A2W2CLQ6"/>
<reference evidence="3 4" key="1">
    <citation type="submission" date="2018-01" db="EMBL/GenBank/DDBJ databases">
        <title>Draft genome sequence of Jishengella endophytica.</title>
        <authorList>
            <person name="Sahin N."/>
            <person name="Ay H."/>
            <person name="Saygin H."/>
        </authorList>
    </citation>
    <scope>NUCLEOTIDE SEQUENCE [LARGE SCALE GENOMIC DNA]</scope>
    <source>
        <strain evidence="3 4">DSM 45430</strain>
    </source>
</reference>
<keyword evidence="4" id="KW-1185">Reference proteome</keyword>
<dbReference type="Gene3D" id="3.40.190.10">
    <property type="entry name" value="Periplasmic binding protein-like II"/>
    <property type="match status" value="2"/>
</dbReference>
<name>A0A2W2CLQ6_9ACTN</name>
<dbReference type="EMBL" id="POTX01000023">
    <property type="protein sequence ID" value="PZF99462.1"/>
    <property type="molecule type" value="Genomic_DNA"/>
</dbReference>
<organism evidence="3 4">
    <name type="scientific">Micromonospora endophytica</name>
    <dbReference type="NCBI Taxonomy" id="515350"/>
    <lineage>
        <taxon>Bacteria</taxon>
        <taxon>Bacillati</taxon>
        <taxon>Actinomycetota</taxon>
        <taxon>Actinomycetes</taxon>
        <taxon>Micromonosporales</taxon>
        <taxon>Micromonosporaceae</taxon>
        <taxon>Micromonospora</taxon>
    </lineage>
</organism>
<dbReference type="PANTHER" id="PTHR43649:SF29">
    <property type="entry name" value="OSMOPROTECTIVE COMPOUNDS-BINDING PROTEIN GGTB"/>
    <property type="match status" value="1"/>
</dbReference>
<evidence type="ECO:0000256" key="2">
    <source>
        <dbReference type="ARBA" id="ARBA00022448"/>
    </source>
</evidence>
<sequence length="448" mass="48304">MTQRRRTAGIALVLVTALLAGTGLTGCLGGEPGGRVTVLGSWTGAEEAAFRAVLDRFEADTGIRADYQGHRDVSQVLQAGIERQRPPDVAIVPRLNDLQRYVNEEALRPLDDIVERTDPGAGPQLIRIAGKTAPDDEAQVYGVAVATHLKSVFWYAPARLAELGHPQPPKTWDELVALGSDNRVSWCLGMSSPPVSGWPGTDWIEDILLHQSGQQAYEQWTRGDLAWRSAPVRNAWRAWAELLGTAASQDTARASLFSTWVEAGAGLFASPPGCHLDHQGSFVVRSYRSLPNVAPGGFDFFPMPPIGSAETASLQEVSDDVAAMFQDTEPARKLMAYLASERAQQIWRESSGGLFFTRRGQVGTPTDPVIAKISARLGAGTLCRDASDLLPAAMATAFERAVLVYLQRPERLDALLTELDGVAAAVPDAEWMDLGCDPAAPPTERQGT</sequence>
<dbReference type="Pfam" id="PF01547">
    <property type="entry name" value="SBP_bac_1"/>
    <property type="match status" value="1"/>
</dbReference>
<dbReference type="Proteomes" id="UP000248627">
    <property type="component" value="Unassembled WGS sequence"/>
</dbReference>
<evidence type="ECO:0000256" key="1">
    <source>
        <dbReference type="ARBA" id="ARBA00008520"/>
    </source>
</evidence>
<comment type="similarity">
    <text evidence="1">Belongs to the bacterial solute-binding protein 1 family.</text>
</comment>
<evidence type="ECO:0000313" key="4">
    <source>
        <dbReference type="Proteomes" id="UP000248627"/>
    </source>
</evidence>
<dbReference type="PANTHER" id="PTHR43649">
    <property type="entry name" value="ARABINOSE-BINDING PROTEIN-RELATED"/>
    <property type="match status" value="1"/>
</dbReference>
<dbReference type="InterPro" id="IPR006059">
    <property type="entry name" value="SBP"/>
</dbReference>
<keyword evidence="2" id="KW-0813">Transport</keyword>
<accession>A0A2W2CLQ6</accession>
<evidence type="ECO:0000313" key="3">
    <source>
        <dbReference type="EMBL" id="PZF99462.1"/>
    </source>
</evidence>
<dbReference type="SUPFAM" id="SSF53850">
    <property type="entry name" value="Periplasmic binding protein-like II"/>
    <property type="match status" value="1"/>
</dbReference>
<dbReference type="PROSITE" id="PS51257">
    <property type="entry name" value="PROKAR_LIPOPROTEIN"/>
    <property type="match status" value="1"/>
</dbReference>
<dbReference type="RefSeq" id="WP_111242168.1">
    <property type="nucleotide sequence ID" value="NZ_AP023358.1"/>
</dbReference>
<comment type="caution">
    <text evidence="3">The sequence shown here is derived from an EMBL/GenBank/DDBJ whole genome shotgun (WGS) entry which is preliminary data.</text>
</comment>
<protein>
    <submittedName>
        <fullName evidence="3">ABC transporter substrate-binding protein</fullName>
    </submittedName>
</protein>
<proteinExistence type="inferred from homology"/>
<gene>
    <name evidence="3" type="ORF">C1I93_05725</name>
</gene>
<dbReference type="InterPro" id="IPR050490">
    <property type="entry name" value="Bact_solute-bd_prot1"/>
</dbReference>
<dbReference type="OrthoDB" id="8663148at2"/>